<dbReference type="InterPro" id="IPR011009">
    <property type="entry name" value="Kinase-like_dom_sf"/>
</dbReference>
<evidence type="ECO:0000256" key="5">
    <source>
        <dbReference type="ARBA" id="ARBA00022840"/>
    </source>
</evidence>
<evidence type="ECO:0000259" key="8">
    <source>
        <dbReference type="PROSITE" id="PS51158"/>
    </source>
</evidence>
<evidence type="ECO:0000256" key="6">
    <source>
        <dbReference type="SAM" id="MobiDB-lite"/>
    </source>
</evidence>
<evidence type="ECO:0000256" key="4">
    <source>
        <dbReference type="ARBA" id="ARBA00022777"/>
    </source>
</evidence>
<accession>A0ABD3MRK9</accession>
<sequence length="718" mass="82380">MSFGSKKTSLITILSSEHGRLRREQRDIDKRDLQKALKHGTRERAWGQRWKVEYDGISFITDPSTRREVTAFPSPLPNVPTNMDMISESMKTKLLLEQRPDLATSHTVIVIDNSGSMLSKKNDIYLYRDSQNAAFSFTALEFVAEQIFNNTAVNSDLVSLIKFSDKPSVELKREPINWLVYNKILAHRNTEKFVDRKNAPYHDMIFGQSNFLPALKKARELLQEYHHDQLALSMYFFSDGQASDSNRIQQMKDVVSEMAEEFKETLTVNTVGLGNQYDDFTALLAIADAAKSAGAKGAFERCDHTANSISSSISSLVTSTTETRLALQEGRRKGYTQRTDLVSEKETSVKTNWEFFRIDEHFIYNPTSKKFQISSWLPLAVAFSPETKQRDEERKPNPPHLAINRNYLGKGAERVAFRCRLSELDNPHGFVLGEMIAKETKDIERFAEKRDFHEVSISTFQHCRAGFAQTQDFANYLAAQFNKHLHGIPSYSQTKTPQLRFLSCSVLMLADSAASGGYRAVLVEKKLDTERFQWTKWNDNNGMVDGERRHMHIDVDFELKQLQKEEAQDLGAIAEGDEDSEEESVSDVESMQDYEHEDAEVHQNPFQDINPSDYLQAFTHFTYRFTNKRVMVCDLQGVFNTDMVPPTIELTDPAIHYASSKGRRMVYGRTDKGKTGMNTFFKTHKCTKICKYLQLSARNKKWQNDWRQESARGMNFHT</sequence>
<feature type="region of interest" description="Disordered" evidence="6">
    <location>
        <begin position="572"/>
        <end position="608"/>
    </location>
</feature>
<dbReference type="GO" id="GO:0004674">
    <property type="term" value="F:protein serine/threonine kinase activity"/>
    <property type="evidence" value="ECO:0007669"/>
    <property type="project" value="UniProtKB-KW"/>
</dbReference>
<dbReference type="InterPro" id="IPR002035">
    <property type="entry name" value="VWF_A"/>
</dbReference>
<dbReference type="SUPFAM" id="SSF56112">
    <property type="entry name" value="Protein kinase-like (PK-like)"/>
    <property type="match status" value="1"/>
</dbReference>
<keyword evidence="5" id="KW-0067">ATP-binding</keyword>
<dbReference type="Gene3D" id="3.40.50.410">
    <property type="entry name" value="von Willebrand factor, type A domain"/>
    <property type="match status" value="1"/>
</dbReference>
<dbReference type="PANTHER" id="PTHR45992">
    <property type="entry name" value="EUKARYOTIC ELONGATION FACTOR 2 KINASE-RELATED"/>
    <property type="match status" value="1"/>
</dbReference>
<proteinExistence type="predicted"/>
<dbReference type="InterPro" id="IPR051852">
    <property type="entry name" value="Alpha-type_PK"/>
</dbReference>
<gene>
    <name evidence="9" type="ORF">ACHAWO_013971</name>
</gene>
<evidence type="ECO:0000313" key="10">
    <source>
        <dbReference type="Proteomes" id="UP001530400"/>
    </source>
</evidence>
<dbReference type="Pfam" id="PF02816">
    <property type="entry name" value="Alpha_kinase"/>
    <property type="match status" value="2"/>
</dbReference>
<feature type="domain" description="Alpha-type protein kinase" evidence="8">
    <location>
        <begin position="368"/>
        <end position="698"/>
    </location>
</feature>
<dbReference type="InterPro" id="IPR004166">
    <property type="entry name" value="a-kinase_dom"/>
</dbReference>
<keyword evidence="2" id="KW-0808">Transferase</keyword>
<dbReference type="Gene3D" id="3.20.200.10">
    <property type="entry name" value="MHCK/EF2 kinase"/>
    <property type="match status" value="1"/>
</dbReference>
<dbReference type="PANTHER" id="PTHR45992:SF11">
    <property type="entry name" value="ALPHA-TYPE PROTEIN KINASE DOMAIN-CONTAINING PROTEIN"/>
    <property type="match status" value="1"/>
</dbReference>
<organism evidence="9 10">
    <name type="scientific">Cyclotella atomus</name>
    <dbReference type="NCBI Taxonomy" id="382360"/>
    <lineage>
        <taxon>Eukaryota</taxon>
        <taxon>Sar</taxon>
        <taxon>Stramenopiles</taxon>
        <taxon>Ochrophyta</taxon>
        <taxon>Bacillariophyta</taxon>
        <taxon>Coscinodiscophyceae</taxon>
        <taxon>Thalassiosirophycidae</taxon>
        <taxon>Stephanodiscales</taxon>
        <taxon>Stephanodiscaceae</taxon>
        <taxon>Cyclotella</taxon>
    </lineage>
</organism>
<feature type="compositionally biased region" description="Acidic residues" evidence="6">
    <location>
        <begin position="575"/>
        <end position="598"/>
    </location>
</feature>
<dbReference type="CDD" id="cd00198">
    <property type="entry name" value="vWFA"/>
    <property type="match status" value="1"/>
</dbReference>
<dbReference type="Pfam" id="PF13519">
    <property type="entry name" value="VWA_2"/>
    <property type="match status" value="1"/>
</dbReference>
<dbReference type="SMART" id="SM00811">
    <property type="entry name" value="Alpha_kinase"/>
    <property type="match status" value="1"/>
</dbReference>
<dbReference type="PROSITE" id="PS50234">
    <property type="entry name" value="VWFA"/>
    <property type="match status" value="1"/>
</dbReference>
<evidence type="ECO:0000256" key="2">
    <source>
        <dbReference type="ARBA" id="ARBA00022679"/>
    </source>
</evidence>
<evidence type="ECO:0000259" key="7">
    <source>
        <dbReference type="PROSITE" id="PS50234"/>
    </source>
</evidence>
<dbReference type="Proteomes" id="UP001530400">
    <property type="component" value="Unassembled WGS sequence"/>
</dbReference>
<evidence type="ECO:0000313" key="9">
    <source>
        <dbReference type="EMBL" id="KAL3766624.1"/>
    </source>
</evidence>
<comment type="caution">
    <text evidence="9">The sequence shown here is derived from an EMBL/GenBank/DDBJ whole genome shotgun (WGS) entry which is preliminary data.</text>
</comment>
<keyword evidence="3" id="KW-0547">Nucleotide-binding</keyword>
<evidence type="ECO:0008006" key="11">
    <source>
        <dbReference type="Google" id="ProtNLM"/>
    </source>
</evidence>
<evidence type="ECO:0000256" key="1">
    <source>
        <dbReference type="ARBA" id="ARBA00022527"/>
    </source>
</evidence>
<dbReference type="AlphaFoldDB" id="A0ABD3MRK9"/>
<dbReference type="SUPFAM" id="SSF53300">
    <property type="entry name" value="vWA-like"/>
    <property type="match status" value="1"/>
</dbReference>
<dbReference type="InterPro" id="IPR036465">
    <property type="entry name" value="vWFA_dom_sf"/>
</dbReference>
<keyword evidence="10" id="KW-1185">Reference proteome</keyword>
<dbReference type="GO" id="GO:0005524">
    <property type="term" value="F:ATP binding"/>
    <property type="evidence" value="ECO:0007669"/>
    <property type="project" value="UniProtKB-KW"/>
</dbReference>
<feature type="domain" description="VWFA" evidence="7">
    <location>
        <begin position="106"/>
        <end position="316"/>
    </location>
</feature>
<protein>
    <recommendedName>
        <fullName evidence="11">Alpha-type protein kinase domain-containing protein</fullName>
    </recommendedName>
</protein>
<name>A0ABD3MRK9_9STRA</name>
<keyword evidence="4" id="KW-0418">Kinase</keyword>
<keyword evidence="1" id="KW-0723">Serine/threonine-protein kinase</keyword>
<dbReference type="EMBL" id="JALLPJ020001382">
    <property type="protein sequence ID" value="KAL3766624.1"/>
    <property type="molecule type" value="Genomic_DNA"/>
</dbReference>
<dbReference type="PROSITE" id="PS51158">
    <property type="entry name" value="ALPHA_KINASE"/>
    <property type="match status" value="1"/>
</dbReference>
<reference evidence="9 10" key="1">
    <citation type="submission" date="2024-10" db="EMBL/GenBank/DDBJ databases">
        <title>Updated reference genomes for cyclostephanoid diatoms.</title>
        <authorList>
            <person name="Roberts W.R."/>
            <person name="Alverson A.J."/>
        </authorList>
    </citation>
    <scope>NUCLEOTIDE SEQUENCE [LARGE SCALE GENOMIC DNA]</scope>
    <source>
        <strain evidence="9 10">AJA010-31</strain>
    </source>
</reference>
<evidence type="ECO:0000256" key="3">
    <source>
        <dbReference type="ARBA" id="ARBA00022741"/>
    </source>
</evidence>